<dbReference type="Proteomes" id="UP001224359">
    <property type="component" value="Unassembled WGS sequence"/>
</dbReference>
<keyword evidence="2" id="KW-1185">Reference proteome</keyword>
<accession>A0ABT9VIR0</accession>
<comment type="caution">
    <text evidence="1">The sequence shown here is derived from an EMBL/GenBank/DDBJ whole genome shotgun (WGS) entry which is preliminary data.</text>
</comment>
<dbReference type="EMBL" id="JAUSTQ010000017">
    <property type="protein sequence ID" value="MDQ0160730.1"/>
    <property type="molecule type" value="Genomic_DNA"/>
</dbReference>
<reference evidence="1 2" key="1">
    <citation type="submission" date="2023-07" db="EMBL/GenBank/DDBJ databases">
        <title>Genomic Encyclopedia of Type Strains, Phase IV (KMG-IV): sequencing the most valuable type-strain genomes for metagenomic binning, comparative biology and taxonomic classification.</title>
        <authorList>
            <person name="Goeker M."/>
        </authorList>
    </citation>
    <scope>NUCLEOTIDE SEQUENCE [LARGE SCALE GENOMIC DNA]</scope>
    <source>
        <strain evidence="1 2">DSM 16460</strain>
    </source>
</reference>
<organism evidence="1 2">
    <name type="scientific">Alkalibacillus salilacus</name>
    <dbReference type="NCBI Taxonomy" id="284582"/>
    <lineage>
        <taxon>Bacteria</taxon>
        <taxon>Bacillati</taxon>
        <taxon>Bacillota</taxon>
        <taxon>Bacilli</taxon>
        <taxon>Bacillales</taxon>
        <taxon>Bacillaceae</taxon>
        <taxon>Alkalibacillus</taxon>
    </lineage>
</organism>
<evidence type="ECO:0000313" key="1">
    <source>
        <dbReference type="EMBL" id="MDQ0160730.1"/>
    </source>
</evidence>
<evidence type="ECO:0000313" key="2">
    <source>
        <dbReference type="Proteomes" id="UP001224359"/>
    </source>
</evidence>
<dbReference type="RefSeq" id="WP_306978186.1">
    <property type="nucleotide sequence ID" value="NZ_JAUSTQ010000017.1"/>
</dbReference>
<protein>
    <submittedName>
        <fullName evidence="1">Uncharacterized protein</fullName>
    </submittedName>
</protein>
<name>A0ABT9VIR0_9BACI</name>
<proteinExistence type="predicted"/>
<gene>
    <name evidence="1" type="ORF">J2S77_002737</name>
</gene>
<sequence>MEEIIKKCMLLGEQKKAIVEGVLQGKERYKEVSTAIGKTITNKSNPFLLYDLINDEVKKNIDENPGLNMIVDVKKAGHHPYIVCYDTVRNIFVLVLKLPPGKDIFKPSRYRGEFASSNVDYLMEMGLEENDLPEDYEHQFSLDLGEGMQPFGIIVGYDAKKDDIYEGALRPDQQDWLYKEEINEFAQLNTETIERLNPHSPNEIELSLKTDADEEIPLKLKKS</sequence>